<dbReference type="RefSeq" id="WP_394822669.1">
    <property type="nucleotide sequence ID" value="NZ_CP089984.1"/>
</dbReference>
<organism evidence="2 3">
    <name type="scientific">Pendulispora albinea</name>
    <dbReference type="NCBI Taxonomy" id="2741071"/>
    <lineage>
        <taxon>Bacteria</taxon>
        <taxon>Pseudomonadati</taxon>
        <taxon>Myxococcota</taxon>
        <taxon>Myxococcia</taxon>
        <taxon>Myxococcales</taxon>
        <taxon>Sorangiineae</taxon>
        <taxon>Pendulisporaceae</taxon>
        <taxon>Pendulispora</taxon>
    </lineage>
</organism>
<keyword evidence="3" id="KW-1185">Reference proteome</keyword>
<evidence type="ECO:0000313" key="3">
    <source>
        <dbReference type="Proteomes" id="UP001370348"/>
    </source>
</evidence>
<evidence type="ECO:0000256" key="1">
    <source>
        <dbReference type="SAM" id="MobiDB-lite"/>
    </source>
</evidence>
<protein>
    <submittedName>
        <fullName evidence="2">Uncharacterized protein</fullName>
    </submittedName>
</protein>
<feature type="compositionally biased region" description="Basic and acidic residues" evidence="1">
    <location>
        <begin position="58"/>
        <end position="67"/>
    </location>
</feature>
<dbReference type="EMBL" id="CP089984">
    <property type="protein sequence ID" value="WXB13050.1"/>
    <property type="molecule type" value="Genomic_DNA"/>
</dbReference>
<feature type="region of interest" description="Disordered" evidence="1">
    <location>
        <begin position="1"/>
        <end position="90"/>
    </location>
</feature>
<sequence>MSPTTERATNAHSGPRPYPSADTADRGEEDSLERQVIESFPFDFAESSEGPTSTGPEDVARTDRTDGEVEAEIPTAPSTDDDRESVGHLP</sequence>
<accession>A0ABZ2LV77</accession>
<dbReference type="Proteomes" id="UP001370348">
    <property type="component" value="Chromosome"/>
</dbReference>
<evidence type="ECO:0000313" key="2">
    <source>
        <dbReference type="EMBL" id="WXB13050.1"/>
    </source>
</evidence>
<name>A0ABZ2LV77_9BACT</name>
<reference evidence="2 3" key="1">
    <citation type="submission" date="2021-12" db="EMBL/GenBank/DDBJ databases">
        <title>Discovery of the Pendulisporaceae a myxobacterial family with distinct sporulation behavior and unique specialized metabolism.</title>
        <authorList>
            <person name="Garcia R."/>
            <person name="Popoff A."/>
            <person name="Bader C.D."/>
            <person name="Loehr J."/>
            <person name="Walesch S."/>
            <person name="Walt C."/>
            <person name="Boldt J."/>
            <person name="Bunk B."/>
            <person name="Haeckl F.J.F.P.J."/>
            <person name="Gunesch A.P."/>
            <person name="Birkelbach J."/>
            <person name="Nuebel U."/>
            <person name="Pietschmann T."/>
            <person name="Bach T."/>
            <person name="Mueller R."/>
        </authorList>
    </citation>
    <scope>NUCLEOTIDE SEQUENCE [LARGE SCALE GENOMIC DNA]</scope>
    <source>
        <strain evidence="2 3">MSr11954</strain>
    </source>
</reference>
<proteinExistence type="predicted"/>
<feature type="compositionally biased region" description="Polar residues" evidence="1">
    <location>
        <begin position="1"/>
        <end position="12"/>
    </location>
</feature>
<gene>
    <name evidence="2" type="ORF">LZC94_35010</name>
</gene>